<dbReference type="FunFam" id="3.20.180.20:FF:000003">
    <property type="entry name" value="Dynein heavy chain 12, axonemal"/>
    <property type="match status" value="1"/>
</dbReference>
<evidence type="ECO:0000256" key="19">
    <source>
        <dbReference type="ARBA" id="ARBA00082102"/>
    </source>
</evidence>
<dbReference type="InterPro" id="IPR035699">
    <property type="entry name" value="AAA_6"/>
</dbReference>
<dbReference type="Gene3D" id="1.10.8.720">
    <property type="entry name" value="Region D6 of dynein motor"/>
    <property type="match status" value="1"/>
</dbReference>
<keyword evidence="11 20" id="KW-0175">Coiled coil</keyword>
<feature type="domain" description="Dynein heavy chain ATP-binding dynein motor region" evidence="27">
    <location>
        <begin position="2943"/>
        <end position="3163"/>
    </location>
</feature>
<dbReference type="Pfam" id="PF12780">
    <property type="entry name" value="AAA_8"/>
    <property type="match status" value="1"/>
</dbReference>
<evidence type="ECO:0000256" key="2">
    <source>
        <dbReference type="ARBA" id="ARBA00004430"/>
    </source>
</evidence>
<feature type="compositionally biased region" description="Polar residues" evidence="21">
    <location>
        <begin position="1"/>
        <end position="11"/>
    </location>
</feature>
<dbReference type="Gene3D" id="1.20.58.1120">
    <property type="match status" value="1"/>
</dbReference>
<comment type="subunit">
    <text evidence="16">The dynein complex consists of at least two heavy chains and a number of intermediate and light chains.</text>
</comment>
<evidence type="ECO:0000256" key="20">
    <source>
        <dbReference type="SAM" id="Coils"/>
    </source>
</evidence>
<evidence type="ECO:0000256" key="1">
    <source>
        <dbReference type="ARBA" id="ARBA00004230"/>
    </source>
</evidence>
<keyword evidence="13" id="KW-0505">Motor protein</keyword>
<comment type="similarity">
    <text evidence="3">Belongs to the dynein heavy chain family.</text>
</comment>
<evidence type="ECO:0000259" key="24">
    <source>
        <dbReference type="Pfam" id="PF12774"/>
    </source>
</evidence>
<evidence type="ECO:0000256" key="7">
    <source>
        <dbReference type="ARBA" id="ARBA00022741"/>
    </source>
</evidence>
<dbReference type="Pfam" id="PF08393">
    <property type="entry name" value="DHC_N2"/>
    <property type="match status" value="1"/>
</dbReference>
<dbReference type="EMBL" id="VSWD01000005">
    <property type="protein sequence ID" value="KAK3103667.1"/>
    <property type="molecule type" value="Genomic_DNA"/>
</dbReference>
<dbReference type="InterPro" id="IPR026983">
    <property type="entry name" value="DHC"/>
</dbReference>
<dbReference type="FunFam" id="1.10.8.1220:FF:000001">
    <property type="entry name" value="Dynein axonemal heavy chain 5"/>
    <property type="match status" value="1"/>
</dbReference>
<dbReference type="GO" id="GO:0005858">
    <property type="term" value="C:axonemal dynein complex"/>
    <property type="evidence" value="ECO:0007669"/>
    <property type="project" value="UniProtKB-ARBA"/>
</dbReference>
<dbReference type="GO" id="GO:0045505">
    <property type="term" value="F:dynein intermediate chain binding"/>
    <property type="evidence" value="ECO:0007669"/>
    <property type="project" value="InterPro"/>
</dbReference>
<evidence type="ECO:0000256" key="17">
    <source>
        <dbReference type="ARBA" id="ARBA00071816"/>
    </source>
</evidence>
<dbReference type="GO" id="GO:0005524">
    <property type="term" value="F:ATP binding"/>
    <property type="evidence" value="ECO:0007669"/>
    <property type="project" value="UniProtKB-KW"/>
</dbReference>
<evidence type="ECO:0000256" key="12">
    <source>
        <dbReference type="ARBA" id="ARBA00023069"/>
    </source>
</evidence>
<dbReference type="Gene3D" id="3.10.490.20">
    <property type="match status" value="1"/>
</dbReference>
<evidence type="ECO:0000256" key="5">
    <source>
        <dbReference type="ARBA" id="ARBA00022701"/>
    </source>
</evidence>
<dbReference type="Pfam" id="PF03028">
    <property type="entry name" value="Dynein_heavy"/>
    <property type="match status" value="1"/>
</dbReference>
<evidence type="ECO:0000256" key="18">
    <source>
        <dbReference type="ARBA" id="ARBA00078543"/>
    </source>
</evidence>
<feature type="compositionally biased region" description="Low complexity" evidence="21">
    <location>
        <begin position="29"/>
        <end position="42"/>
    </location>
</feature>
<dbReference type="Pfam" id="PF18198">
    <property type="entry name" value="AAA_lid_11"/>
    <property type="match status" value="1"/>
</dbReference>
<evidence type="ECO:0000259" key="26">
    <source>
        <dbReference type="Pfam" id="PF12780"/>
    </source>
</evidence>
<dbReference type="GO" id="GO:0005874">
    <property type="term" value="C:microtubule"/>
    <property type="evidence" value="ECO:0007669"/>
    <property type="project" value="UniProtKB-KW"/>
</dbReference>
<evidence type="ECO:0000259" key="30">
    <source>
        <dbReference type="Pfam" id="PF18198"/>
    </source>
</evidence>
<dbReference type="Pfam" id="PF17852">
    <property type="entry name" value="Dynein_AAA_lid"/>
    <property type="match status" value="1"/>
</dbReference>
<dbReference type="Pfam" id="PF12775">
    <property type="entry name" value="AAA_7"/>
    <property type="match status" value="1"/>
</dbReference>
<feature type="domain" description="Dynein heavy chain coiled coil stalk" evidence="25">
    <location>
        <begin position="2570"/>
        <end position="2910"/>
    </location>
</feature>
<dbReference type="FunFam" id="1.10.472.130:FF:000005">
    <property type="entry name" value="Dynein axonemal heavy chain 7"/>
    <property type="match status" value="1"/>
</dbReference>
<feature type="compositionally biased region" description="Polar residues" evidence="21">
    <location>
        <begin position="18"/>
        <end position="27"/>
    </location>
</feature>
<keyword evidence="5" id="KW-0493">Microtubule</keyword>
<dbReference type="Pfam" id="PF18199">
    <property type="entry name" value="Dynein_C"/>
    <property type="match status" value="1"/>
</dbReference>
<dbReference type="Gene3D" id="1.10.8.710">
    <property type="match status" value="1"/>
</dbReference>
<keyword evidence="10" id="KW-0243">Dynein</keyword>
<keyword evidence="12" id="KW-0969">Cilium</keyword>
<dbReference type="InterPro" id="IPR004273">
    <property type="entry name" value="Dynein_heavy_D6_P-loop"/>
</dbReference>
<dbReference type="FunFam" id="1.10.8.710:FF:000004">
    <property type="entry name" value="Dynein axonemal heavy chain 6"/>
    <property type="match status" value="1"/>
</dbReference>
<dbReference type="InterPro" id="IPR043157">
    <property type="entry name" value="Dynein_AAA1S"/>
</dbReference>
<sequence>MASVNGIQNMNGHHKTNGVVNGTSSPRENGVNGVNGMMNGNGSSRQRSKLGGIGPDGYPRLPPISKPSQRMEDPYANSKLMTFRLANHKQAMLMQILQSQALKDFEETEEYNEKHPEVQRDPDYPPEMMSKERRIRINYQYLKKCVEQGPVTPMQKEWNEHILKMVPEKLKHSAWLKPFIDELFEEMKGDYKASMKKSMVQHVLIKPPVKGLENDEAGPPPAEPNGLDYSRPWHDSYVDNKDHIRENLHILHPSMQTVLRMCSTTLGNMILVDCSNFRAQGPVEFESFKNTVILDLEKAEDRLNHSWFPGIINVFADKNTFVGPRADKLDSFYNSVTTLISNQLKDLLVRTIEAYVGLFDPNNKSKLPLMKMELTFDDEKMQFYPPKEDLEETALFVVSQICKTMQQVPTVQSWLAGGSTVNHTDVTLADHIVKAAVDKLKEAVKREFEGPAAHLESFIQRYDYIVNGEALKEIHEYVKEEHTFAEYQIQIDKYRNLASEIMGLPSIEHFDMIRLDCEDLKRGLAEASRGLAEELLRKVSDDHRNENKEICDEFQNIKDRALKVPESSEELMDMMSFTQNARTNGMIKLNSRIMESKNRLAYLIDVYMFTADDIQLNCDVLTWPQRINPVFDANDELIEKSKQSGEKQLLEKREKVIMELEKLRQRVDEFNDYGELDMMQQYVQDVRAVQKRLTDVQEQITFINKEELLYKYPVSVYPDVDEISAAVDPFQRLFNIVLKWQKAEKKWMDGAFLELDAEAVEGEVDEYNRETFKIQKVFNNRVKKMQMEVDERNRERKKRRRHAEESGGEIADEDKDEVLHIPQAVNITNSVQDSMRDFKDNIPVIGVMCNRGMRARHWKRMSDLMGFDITPDSGTTLRKVLKLDIAPHMEMFEGISAAATKEFSLEKAMNKMMEDWDTINFNLIGYRDSGINILSSVDDIQTTLDDQIVRTQTMRGSPFIKPFEKEIKVFACIIHSVELEWEERLLRIQDTIDEWLKVQSQWLYLEPIFSSEDIMQQMPEEGRLFLIVDKNWKDIMRHTTKDPKVLAATNLSGLLEKLQDSNGLLDKIMKGLNAYLEKKRLFFPRFFFLSNDEMLEILSETKDPLRVQPHLKKCFEGIAKLEFDSKLDIHAMFSSEGEKVKMTQSISTSEARGAVEKWLLQVQDIMLMSVKDVCRTSMEAYSIEPRIEWVRDWPGQIVLCVSQAYWTREVHEAIRGGPQGLKDYWEKLNAQISDIVVLVRGKLPKQTRITLGALVVLDVHARDCVLEMANKGVSNENDFAWLAQLRYYWENDTMVVRMTNATVNYAYEYLGNTPRLVITPLTDRCYRTLIGAFHLNLNGAPEGPAGTGKTETVKDLAKALAVQCVVFNCSDGLDYLAMGKFFKGLASAGAWACFDEFNRIDLEVLSVIAQQILCIIRAVQAKLDVFVFEGTELNLNPNCYVNITMNPGYAGRSELPDNLKVLFRTVAMMVPDYAMIAEISLYSFGFQNAKPLSVKIVTVYRLCSEQLSSQFHYDYGMRAVKAVLSAAGNLKLKFPEENEDILLLRSIIDVNLPKFLSHDIPLFNGITSDLFPGVTLPQADYRIFLDAMERIAKKKNLQFVDFFKEKIIQTYEMMIVRHGFMLVGEPFGCKTMVIETLSEGMTMLNDEGHDEEYEKVYYRIINPKSITMGQLFGQFDPVSHEWTDGIVANTFREFASTDTPDRKWVVFDGPIDALWIENMNTVLDDNKKLCLMSGEIIQMSNPMSLIFETMDLSQASPATVSRCGMIYLEPTTLGWRPIVKSWIEQFGEIMEREAADVVHEMFEWLVDPCLDFVRKNTKEYIQSKQANQVRSLMYMVDMLMHDALASDGANENKHIRNWVMSTILFSIPWSIASVVDNDGRAKFDTFYKELIGGKVEESPVPKAVGKFDTPMPSEMSCYDCYFEQKARGNWHHWNDLIKGVEVKAKKIREMPILFVGPTGTGKSVYVQDKMMNGLEKDKYLPAFVNFSAQTSANQTQNIIMSRLDKRRKGVFGPQMGKKAVIFVDDLNMPAKEVYGAQPPIELLRQYIDHGHWYDLKDTSKLTLQDVLFVCAMGPPGGGRNDVTARYMRHFNMIGMNPFNDETMVKIFSILLTTYMRQQEFSGEYFALANMMVNATMDMYKQAIANLLPTPAKSHYVFNLRDFSRVILGVCLVKKGQVESKRTMIRLWVHEVMRVFYDRLTDDADRAWLFKSTGSVCKEYFKDSFDSLFEHLAGDGTGQGKVREEDLRSLMFGDYMNPDAEPEERVYDEVKSLDDMYKIVEQCLEEYNNTHKNRMNLVIFRYVLEHLSRICRVLRIPGGNALLVGVGGSGRQSLTKMATAMAGYTMFQPEISKNYGKTEWREDIKSVLTQSGSQGKTMVFLITDTQIKEESFLEDIDNLLNTGEVPNLFAADEKAEIMEAVRPIAQAGDKMADFSPLALYAFFVNRCRENLHIIIAFSPIGDAFRNRLRQFPSLINCCTIDWFQTWPDDALERVANKFLENVELADGERKETIDIVKYFHQSTIKLSERYLGELGRHNYVTPTSYLELINSFKNLLQTKQDETMKAKRRYVVGLEKLAFAASQVADMQKELEELQPQLVVSAEENSKMMVVIEKESAEVEATSKVVRADEAVANEQAAGAQALKDECEEDLAEAIPALEAALAALNTLKPADITIVKSMKNPPSGVKLVMSAVCVMKDIKPDKINDPDKPGQKILDYWGPSKKLLGDMSFLSMLKEYDKDNIPPHVMQKIRKEYISNPEFDPAKVANASSAAEGLCKWIMAMEIYDRVAKVVAPKKAKLAEAETELKETMGKLNAKRAELAAVEKRLADLQATFKEMTDKKEQLEFQVDLCGKKLERAKKLIGGLGGEKQRWTLAAESLQNTYDNLVGDVLISAGVIAYLGPFTLAFRDSCTSDWVKVCTEKKIPCSQEFSLSKTLGEPIKIQAWNIFGLPRDSFSIDNGVIVANSRRWPLMIDPQGQANKWVKNMEKEFKLSVIKLTDSDYMRTLENCITFGNPLLLENVGEELDPSLEPLLLKQTYKSAGVDMIRLGENVIEYSKDFRFYITTKLRNPHYLPEIAVKVSLLNFMITPEGLEDQLLGIVVAKERPELEEERQALIVQSAANRKALKEIEDKILHTLSASEGNILEDESAIKVLDSSKILSDEISKKQKIAEETEEKIDTSRMGYRPIAKHSSILFFSIADLPNIDPMYQYSLTWFVNLYILSIQESNKSKILERRLRYLSDHFTYCLYCNVCRSLLEKDKILFSFVLCSNVLFSKGELDHDEFMFFLTGGIGLENKLANPAPTWLTDKSWDEICRLSDLKKFKKFRESFTSNLDKWSEYYNAREPQSEELPAPWQKDLNDFQRMIVLRCIRPDKVNPAITNFVREKLGKKFVEPPPFDLAKSYADSNSCAPLIFILSPGADPTMALLKFAEDKGFGGNKLNAISLGQGQGPIASKMIETARQEGSWVMLQNCHLAVSWMTPLEKVCEDFSTENTHPDFRLWLTSYPSDKFPVTVLQNGVKMTNEPPTGLRQNLLQSYLNDPISDAEFFAGCPEKELPFEKLLFGLCFFHALVQERRKFGPLGWNIPYGFNESDLRISIRQLQNLPLTQTPEIFGMHENVDISKELQETKLLFDSVLLTQGRGSGGAGGSTDDQLYAIAGDILGKLPKTFDIEAAGKKYPVKYNESMNTVLVQEMERFNRLLSIVRTSLVNLQKAIKGLVVMSAELEALAGSLLIGKLPAMWAKRSYPSLKPLGSYVNDLLERLLFLQKWYDEGKPPTFWISGFFFTQAFLTGVMQNFARKYTIPIDTLAFDFEVLSIDSSDTAPDDGCYIYGLFLDGARWDKHKMLLSEQLPKILNEALPMMWFKPAKKLEIDESNKRYKCPIYKTSERRGVLSTTGHSTNFVLAVLLPTDKPVQHWIKRGVALLCQLDS</sequence>
<dbReference type="GO" id="GO:0008569">
    <property type="term" value="F:minus-end-directed microtubule motor activity"/>
    <property type="evidence" value="ECO:0007669"/>
    <property type="project" value="InterPro"/>
</dbReference>
<keyword evidence="9" id="KW-0282">Flagellum</keyword>
<feature type="coiled-coil region" evidence="20">
    <location>
        <begin position="646"/>
        <end position="706"/>
    </location>
</feature>
<dbReference type="InterPro" id="IPR042219">
    <property type="entry name" value="AAA_lid_11_sf"/>
</dbReference>
<dbReference type="Pfam" id="PF12777">
    <property type="entry name" value="MT"/>
    <property type="match status" value="1"/>
</dbReference>
<dbReference type="PANTHER" id="PTHR22878:SF70">
    <property type="entry name" value="DYNEIN HEAVY CHAIN 2, AXONEMAL"/>
    <property type="match status" value="1"/>
</dbReference>
<dbReference type="Gene3D" id="1.20.920.20">
    <property type="match status" value="1"/>
</dbReference>
<dbReference type="InterPro" id="IPR042222">
    <property type="entry name" value="Dynein_2_N"/>
</dbReference>
<feature type="region of interest" description="Disordered" evidence="21">
    <location>
        <begin position="788"/>
        <end position="815"/>
    </location>
</feature>
<dbReference type="Gene3D" id="3.20.180.20">
    <property type="entry name" value="Dynein heavy chain, N-terminal domain 2"/>
    <property type="match status" value="1"/>
</dbReference>
<name>A0AA89CBD0_PINIB</name>
<protein>
    <recommendedName>
        <fullName evidence="17">Dynein axonemal heavy chain 7</fullName>
    </recommendedName>
    <alternativeName>
        <fullName evidence="19">Axonemal beta dynein heavy chain 7</fullName>
    </alternativeName>
    <alternativeName>
        <fullName evidence="18">Ciliary dynein heavy chain 7</fullName>
    </alternativeName>
</protein>
<dbReference type="FunFam" id="3.40.50.300:FF:000223">
    <property type="entry name" value="Dynein heavy chain 3, axonemal"/>
    <property type="match status" value="1"/>
</dbReference>
<gene>
    <name evidence="32" type="ORF">FSP39_020865</name>
</gene>
<dbReference type="InterPro" id="IPR041228">
    <property type="entry name" value="Dynein_C"/>
</dbReference>
<feature type="region of interest" description="Disordered" evidence="21">
    <location>
        <begin position="210"/>
        <end position="230"/>
    </location>
</feature>
<evidence type="ECO:0000256" key="10">
    <source>
        <dbReference type="ARBA" id="ARBA00023017"/>
    </source>
</evidence>
<feature type="compositionally biased region" description="Basic and acidic residues" evidence="21">
    <location>
        <begin position="111"/>
        <end position="123"/>
    </location>
</feature>
<evidence type="ECO:0000256" key="16">
    <source>
        <dbReference type="ARBA" id="ARBA00062885"/>
    </source>
</evidence>
<feature type="domain" description="Dynein heavy chain AAA module D4" evidence="26">
    <location>
        <begin position="2294"/>
        <end position="2554"/>
    </location>
</feature>
<evidence type="ECO:0000313" key="32">
    <source>
        <dbReference type="EMBL" id="KAK3103667.1"/>
    </source>
</evidence>
<evidence type="ECO:0000259" key="29">
    <source>
        <dbReference type="Pfam" id="PF17857"/>
    </source>
</evidence>
<evidence type="ECO:0000259" key="25">
    <source>
        <dbReference type="Pfam" id="PF12777"/>
    </source>
</evidence>
<evidence type="ECO:0000256" key="21">
    <source>
        <dbReference type="SAM" id="MobiDB-lite"/>
    </source>
</evidence>
<evidence type="ECO:0000259" key="22">
    <source>
        <dbReference type="Pfam" id="PF03028"/>
    </source>
</evidence>
<feature type="domain" description="Dynein heavy chain region D6 P-loop" evidence="22">
    <location>
        <begin position="3408"/>
        <end position="3522"/>
    </location>
</feature>
<dbReference type="Pfam" id="PF17857">
    <property type="entry name" value="AAA_lid_1"/>
    <property type="match status" value="1"/>
</dbReference>
<feature type="region of interest" description="Disordered" evidence="21">
    <location>
        <begin position="107"/>
        <end position="127"/>
    </location>
</feature>
<dbReference type="Gene3D" id="1.10.287.2620">
    <property type="match status" value="1"/>
</dbReference>
<comment type="subcellular location">
    <subcellularLocation>
        <location evidence="1">Cell projection</location>
        <location evidence="1">Cilium</location>
        <location evidence="1">Flagellum</location>
    </subcellularLocation>
    <subcellularLocation>
        <location evidence="2">Cytoplasm</location>
        <location evidence="2">Cytoskeleton</location>
        <location evidence="2">Cilium axoneme</location>
    </subcellularLocation>
</comment>
<feature type="compositionally biased region" description="Acidic residues" evidence="21">
    <location>
        <begin position="806"/>
        <end position="815"/>
    </location>
</feature>
<evidence type="ECO:0000256" key="13">
    <source>
        <dbReference type="ARBA" id="ARBA00023175"/>
    </source>
</evidence>
<evidence type="ECO:0000256" key="3">
    <source>
        <dbReference type="ARBA" id="ARBA00008887"/>
    </source>
</evidence>
<dbReference type="Proteomes" id="UP001186944">
    <property type="component" value="Unassembled WGS sequence"/>
</dbReference>
<dbReference type="InterPro" id="IPR041658">
    <property type="entry name" value="AAA_lid_11"/>
</dbReference>
<proteinExistence type="inferred from homology"/>
<reference evidence="32" key="1">
    <citation type="submission" date="2019-08" db="EMBL/GenBank/DDBJ databases">
        <title>The improved chromosome-level genome for the pearl oyster Pinctada fucata martensii using PacBio sequencing and Hi-C.</title>
        <authorList>
            <person name="Zheng Z."/>
        </authorList>
    </citation>
    <scope>NUCLEOTIDE SEQUENCE</scope>
    <source>
        <strain evidence="32">ZZ-2019</strain>
        <tissue evidence="32">Adductor muscle</tissue>
    </source>
</reference>
<keyword evidence="4" id="KW-0963">Cytoplasm</keyword>
<evidence type="ECO:0000256" key="9">
    <source>
        <dbReference type="ARBA" id="ARBA00022846"/>
    </source>
</evidence>
<keyword evidence="33" id="KW-1185">Reference proteome</keyword>
<dbReference type="FunFam" id="3.40.50.300:FF:001328">
    <property type="entry name" value="Dynein heavy chain 6, axonemal"/>
    <property type="match status" value="1"/>
</dbReference>
<dbReference type="FunFam" id="1.20.1270.280:FF:000001">
    <property type="entry name" value="dynein heavy chain 7, axonemal"/>
    <property type="match status" value="1"/>
</dbReference>
<evidence type="ECO:0000256" key="11">
    <source>
        <dbReference type="ARBA" id="ARBA00023054"/>
    </source>
</evidence>
<dbReference type="GO" id="GO:0031514">
    <property type="term" value="C:motile cilium"/>
    <property type="evidence" value="ECO:0007669"/>
    <property type="project" value="UniProtKB-SubCell"/>
</dbReference>
<organism evidence="32 33">
    <name type="scientific">Pinctada imbricata</name>
    <name type="common">Atlantic pearl-oyster</name>
    <name type="synonym">Pinctada martensii</name>
    <dbReference type="NCBI Taxonomy" id="66713"/>
    <lineage>
        <taxon>Eukaryota</taxon>
        <taxon>Metazoa</taxon>
        <taxon>Spiralia</taxon>
        <taxon>Lophotrochozoa</taxon>
        <taxon>Mollusca</taxon>
        <taxon>Bivalvia</taxon>
        <taxon>Autobranchia</taxon>
        <taxon>Pteriomorphia</taxon>
        <taxon>Pterioida</taxon>
        <taxon>Pterioidea</taxon>
        <taxon>Pteriidae</taxon>
        <taxon>Pinctada</taxon>
    </lineage>
</organism>
<evidence type="ECO:0000256" key="14">
    <source>
        <dbReference type="ARBA" id="ARBA00023212"/>
    </source>
</evidence>
<evidence type="ECO:0000259" key="27">
    <source>
        <dbReference type="Pfam" id="PF12781"/>
    </source>
</evidence>
<dbReference type="GO" id="GO:0051959">
    <property type="term" value="F:dynein light intermediate chain binding"/>
    <property type="evidence" value="ECO:0007669"/>
    <property type="project" value="InterPro"/>
</dbReference>
<dbReference type="InterPro" id="IPR042228">
    <property type="entry name" value="Dynein_linker_3"/>
</dbReference>
<dbReference type="InterPro" id="IPR024317">
    <property type="entry name" value="Dynein_heavy_chain_D4_dom"/>
</dbReference>
<feature type="domain" description="Dynein heavy chain AAA lid" evidence="30">
    <location>
        <begin position="3558"/>
        <end position="3603"/>
    </location>
</feature>
<dbReference type="Pfam" id="PF12774">
    <property type="entry name" value="AAA_6"/>
    <property type="match status" value="1"/>
</dbReference>
<dbReference type="GO" id="GO:0007018">
    <property type="term" value="P:microtubule-based movement"/>
    <property type="evidence" value="ECO:0007669"/>
    <property type="project" value="InterPro"/>
</dbReference>
<dbReference type="SUPFAM" id="SSF52540">
    <property type="entry name" value="P-loop containing nucleoside triphosphate hydrolases"/>
    <property type="match status" value="4"/>
</dbReference>
<accession>A0AA89CBD0</accession>
<dbReference type="InterPro" id="IPR041589">
    <property type="entry name" value="DNAH3_AAA_lid_1"/>
</dbReference>
<evidence type="ECO:0000313" key="33">
    <source>
        <dbReference type="Proteomes" id="UP001186944"/>
    </source>
</evidence>
<dbReference type="Gene3D" id="1.20.920.30">
    <property type="match status" value="1"/>
</dbReference>
<dbReference type="FunFam" id="3.40.50.300:FF:000362">
    <property type="entry name" value="Dynein, axonemal, heavy chain 6"/>
    <property type="match status" value="1"/>
</dbReference>
<keyword evidence="6" id="KW-0677">Repeat</keyword>
<dbReference type="InterPro" id="IPR027417">
    <property type="entry name" value="P-loop_NTPase"/>
</dbReference>
<evidence type="ECO:0000256" key="6">
    <source>
        <dbReference type="ARBA" id="ARBA00022737"/>
    </source>
</evidence>
<evidence type="ECO:0000256" key="15">
    <source>
        <dbReference type="ARBA" id="ARBA00023273"/>
    </source>
</evidence>
<dbReference type="InterPro" id="IPR013602">
    <property type="entry name" value="Dynein_heavy_linker"/>
</dbReference>
<feature type="domain" description="Dynein heavy chain C-terminal" evidence="31">
    <location>
        <begin position="3626"/>
        <end position="3926"/>
    </location>
</feature>
<dbReference type="Gene3D" id="3.40.50.300">
    <property type="entry name" value="P-loop containing nucleotide triphosphate hydrolases"/>
    <property type="match status" value="5"/>
</dbReference>
<feature type="domain" description="Dynein heavy chain AAA 5 extension" evidence="28">
    <location>
        <begin position="1799"/>
        <end position="1935"/>
    </location>
</feature>
<feature type="domain" description="Dynein heavy chain 3 AAA+ lid" evidence="29">
    <location>
        <begin position="2132"/>
        <end position="2227"/>
    </location>
</feature>
<evidence type="ECO:0000259" key="23">
    <source>
        <dbReference type="Pfam" id="PF08393"/>
    </source>
</evidence>
<feature type="coiled-coil region" evidence="20">
    <location>
        <begin position="2798"/>
        <end position="2846"/>
    </location>
</feature>
<evidence type="ECO:0000259" key="31">
    <source>
        <dbReference type="Pfam" id="PF18199"/>
    </source>
</evidence>
<evidence type="ECO:0000256" key="4">
    <source>
        <dbReference type="ARBA" id="ARBA00022490"/>
    </source>
</evidence>
<dbReference type="FunFam" id="1.20.920.20:FF:000006">
    <property type="entry name" value="Dynein, axonemal, heavy chain 6"/>
    <property type="match status" value="1"/>
</dbReference>
<dbReference type="PANTHER" id="PTHR22878">
    <property type="entry name" value="DYNEIN HEAVY CHAIN 6, AXONEMAL-LIKE-RELATED"/>
    <property type="match status" value="1"/>
</dbReference>
<dbReference type="Gene3D" id="1.10.8.1220">
    <property type="match status" value="1"/>
</dbReference>
<evidence type="ECO:0000256" key="8">
    <source>
        <dbReference type="ARBA" id="ARBA00022840"/>
    </source>
</evidence>
<dbReference type="Gene3D" id="6.10.140.1060">
    <property type="match status" value="1"/>
</dbReference>
<dbReference type="InterPro" id="IPR035706">
    <property type="entry name" value="AAA_9"/>
</dbReference>
<feature type="region of interest" description="Disordered" evidence="21">
    <location>
        <begin position="1"/>
        <end position="69"/>
    </location>
</feature>
<feature type="domain" description="Dynein heavy chain hydrolytic ATP-binding dynein motor region" evidence="24">
    <location>
        <begin position="1305"/>
        <end position="1631"/>
    </location>
</feature>
<dbReference type="InterPro" id="IPR024743">
    <property type="entry name" value="Dynein_HC_stalk"/>
</dbReference>
<dbReference type="Gene3D" id="1.20.1270.280">
    <property type="match status" value="1"/>
</dbReference>
<comment type="caution">
    <text evidence="32">The sequence shown here is derived from an EMBL/GenBank/DDBJ whole genome shotgun (WGS) entry which is preliminary data.</text>
</comment>
<dbReference type="Pfam" id="PF12781">
    <property type="entry name" value="AAA_9"/>
    <property type="match status" value="1"/>
</dbReference>
<dbReference type="InterPro" id="IPR043160">
    <property type="entry name" value="Dynein_C_barrel"/>
</dbReference>
<dbReference type="InterPro" id="IPR041466">
    <property type="entry name" value="Dynein_AAA5_ext"/>
</dbReference>
<dbReference type="FunFam" id="1.10.8.720:FF:000046">
    <property type="entry name" value="Uncharacterized protein"/>
    <property type="match status" value="1"/>
</dbReference>
<dbReference type="FunFam" id="1.20.58.1120:FF:000005">
    <property type="entry name" value="Dynein, axonemal, heavy chain 12"/>
    <property type="match status" value="1"/>
</dbReference>
<feature type="domain" description="Dynein heavy chain linker" evidence="23">
    <location>
        <begin position="721"/>
        <end position="1176"/>
    </location>
</feature>
<dbReference type="FunFam" id="1.20.140.100:FF:000004">
    <property type="entry name" value="Dynein axonemal heavy chain 6"/>
    <property type="match status" value="1"/>
</dbReference>
<keyword evidence="14" id="KW-0206">Cytoskeleton</keyword>
<keyword evidence="8" id="KW-0067">ATP-binding</keyword>
<dbReference type="Gene3D" id="1.20.140.100">
    <property type="entry name" value="Dynein heavy chain, N-terminal domain 2"/>
    <property type="match status" value="1"/>
</dbReference>
<dbReference type="FunFam" id="3.40.50.300:FF:002141">
    <property type="entry name" value="Dynein heavy chain"/>
    <property type="match status" value="1"/>
</dbReference>
<dbReference type="FunFam" id="3.40.50.300:FF:000044">
    <property type="entry name" value="Dynein heavy chain 5, axonemal"/>
    <property type="match status" value="1"/>
</dbReference>
<dbReference type="FunFam" id="1.10.287.2620:FF:000002">
    <property type="entry name" value="Dynein heavy chain 2, axonemal"/>
    <property type="match status" value="1"/>
</dbReference>
<dbReference type="FunFam" id="3.10.490.20:FF:000001">
    <property type="entry name" value="dynein heavy chain 7, axonemal"/>
    <property type="match status" value="1"/>
</dbReference>
<keyword evidence="15" id="KW-0966">Cell projection</keyword>
<dbReference type="FunFam" id="1.20.920.30:FF:000002">
    <property type="entry name" value="Dynein axonemal heavy chain 3"/>
    <property type="match status" value="1"/>
</dbReference>
<keyword evidence="7" id="KW-0547">Nucleotide-binding</keyword>
<evidence type="ECO:0000259" key="28">
    <source>
        <dbReference type="Pfam" id="PF17852"/>
    </source>
</evidence>